<keyword evidence="5 7" id="KW-0238">DNA-binding</keyword>
<dbReference type="SUPFAM" id="SSF89447">
    <property type="entry name" value="AbrB/MazE/MraZ-like"/>
    <property type="match status" value="1"/>
</dbReference>
<dbReference type="InterPro" id="IPR003444">
    <property type="entry name" value="MraZ"/>
</dbReference>
<dbReference type="PANTHER" id="PTHR34701">
    <property type="entry name" value="TRANSCRIPTIONAL REGULATOR MRAZ"/>
    <property type="match status" value="1"/>
</dbReference>
<keyword evidence="3" id="KW-0677">Repeat</keyword>
<keyword evidence="4 7" id="KW-0805">Transcription regulation</keyword>
<evidence type="ECO:0000313" key="9">
    <source>
        <dbReference type="EMBL" id="BDR58299.1"/>
    </source>
</evidence>
<dbReference type="AlphaFoldDB" id="A0AAU9D3C6"/>
<comment type="similarity">
    <text evidence="7">Belongs to the MraZ family.</text>
</comment>
<dbReference type="GO" id="GO:0005737">
    <property type="term" value="C:cytoplasm"/>
    <property type="evidence" value="ECO:0007669"/>
    <property type="project" value="UniProtKB-UniRule"/>
</dbReference>
<dbReference type="PROSITE" id="PS51740">
    <property type="entry name" value="SPOVT_ABRB"/>
    <property type="match status" value="2"/>
</dbReference>
<feature type="domain" description="SpoVT-AbrB" evidence="8">
    <location>
        <begin position="5"/>
        <end position="47"/>
    </location>
</feature>
<dbReference type="InterPro" id="IPR035642">
    <property type="entry name" value="MraZ_N"/>
</dbReference>
<proteinExistence type="inferred from homology"/>
<evidence type="ECO:0000259" key="8">
    <source>
        <dbReference type="PROSITE" id="PS51740"/>
    </source>
</evidence>
<feature type="domain" description="SpoVT-AbrB" evidence="8">
    <location>
        <begin position="76"/>
        <end position="119"/>
    </location>
</feature>
<dbReference type="FunFam" id="3.40.1550.20:FF:000002">
    <property type="entry name" value="Transcriptional regulator MraZ"/>
    <property type="match status" value="1"/>
</dbReference>
<dbReference type="InterPro" id="IPR038619">
    <property type="entry name" value="MraZ_sf"/>
</dbReference>
<accession>A0AAU9D3C6</accession>
<dbReference type="EMBL" id="AP026802">
    <property type="protein sequence ID" value="BDR58299.1"/>
    <property type="molecule type" value="Genomic_DNA"/>
</dbReference>
<dbReference type="PANTHER" id="PTHR34701:SF1">
    <property type="entry name" value="TRANSCRIPTIONAL REGULATOR MRAZ"/>
    <property type="match status" value="1"/>
</dbReference>
<evidence type="ECO:0000256" key="5">
    <source>
        <dbReference type="ARBA" id="ARBA00023125"/>
    </source>
</evidence>
<dbReference type="NCBIfam" id="TIGR00242">
    <property type="entry name" value="division/cell wall cluster transcriptional repressor MraZ"/>
    <property type="match status" value="1"/>
</dbReference>
<dbReference type="InterPro" id="IPR007159">
    <property type="entry name" value="SpoVT-AbrB_dom"/>
</dbReference>
<dbReference type="Proteomes" id="UP001321861">
    <property type="component" value="Chromosome"/>
</dbReference>
<dbReference type="InterPro" id="IPR037914">
    <property type="entry name" value="SpoVT-AbrB_sf"/>
</dbReference>
<dbReference type="HAMAP" id="MF_01008">
    <property type="entry name" value="MraZ"/>
    <property type="match status" value="1"/>
</dbReference>
<dbReference type="KEGG" id="xap:XA3_07400"/>
<name>A0AAU9D3C6_9LACO</name>
<keyword evidence="6 7" id="KW-0804">Transcription</keyword>
<gene>
    <name evidence="7 9" type="primary">mraZ</name>
    <name evidence="9" type="ORF">XA3_07400</name>
</gene>
<protein>
    <recommendedName>
        <fullName evidence="1 7">Transcriptional regulator MraZ</fullName>
    </recommendedName>
</protein>
<dbReference type="Gene3D" id="3.40.1550.20">
    <property type="entry name" value="Transcriptional regulator MraZ domain"/>
    <property type="match status" value="1"/>
</dbReference>
<dbReference type="GO" id="GO:0000976">
    <property type="term" value="F:transcription cis-regulatory region binding"/>
    <property type="evidence" value="ECO:0007669"/>
    <property type="project" value="TreeGrafter"/>
</dbReference>
<evidence type="ECO:0000256" key="4">
    <source>
        <dbReference type="ARBA" id="ARBA00023015"/>
    </source>
</evidence>
<reference evidence="9 10" key="1">
    <citation type="journal article" date="2023" name="Microbiol. Spectr.">
        <title>Symbiosis of Carpenter Bees with Uncharacterized Lactic Acid Bacteria Showing NAD Auxotrophy.</title>
        <authorList>
            <person name="Kawasaki S."/>
            <person name="Ozawa K."/>
            <person name="Mori T."/>
            <person name="Yamamoto A."/>
            <person name="Ito M."/>
            <person name="Ohkuma M."/>
            <person name="Sakamoto M."/>
            <person name="Matsutani M."/>
        </authorList>
    </citation>
    <scope>NUCLEOTIDE SEQUENCE [LARGE SCALE GENOMIC DNA]</scope>
    <source>
        <strain evidence="9 10">XA3</strain>
    </source>
</reference>
<dbReference type="InterPro" id="IPR035644">
    <property type="entry name" value="MraZ_C"/>
</dbReference>
<organism evidence="9 10">
    <name type="scientific">Xylocopilactobacillus apicola</name>
    <dbReference type="NCBI Taxonomy" id="2932184"/>
    <lineage>
        <taxon>Bacteria</taxon>
        <taxon>Bacillati</taxon>
        <taxon>Bacillota</taxon>
        <taxon>Bacilli</taxon>
        <taxon>Lactobacillales</taxon>
        <taxon>Lactobacillaceae</taxon>
        <taxon>Xylocopilactobacillus</taxon>
    </lineage>
</organism>
<comment type="subcellular location">
    <subcellularLocation>
        <location evidence="7">Cytoplasm</location>
        <location evidence="7">Nucleoid</location>
    </subcellularLocation>
</comment>
<dbReference type="CDD" id="cd16321">
    <property type="entry name" value="MraZ_C"/>
    <property type="match status" value="1"/>
</dbReference>
<evidence type="ECO:0000256" key="6">
    <source>
        <dbReference type="ARBA" id="ARBA00023163"/>
    </source>
</evidence>
<dbReference type="GO" id="GO:0009295">
    <property type="term" value="C:nucleoid"/>
    <property type="evidence" value="ECO:0007669"/>
    <property type="project" value="UniProtKB-SubCell"/>
</dbReference>
<sequence>MFMGEFRHSLDQKGRIIIPANFRNELGKIFIVTRGMDGCLFIYPQKSWDLLVDKLATLSLTKKDARSFSRFFYSGASECEIDKQGRVNLPQNLITFANLDKDCVILGVNSRVEIWDAKTYEKVDEEMTIQISDISEKLMDIDFD</sequence>
<evidence type="ECO:0000256" key="1">
    <source>
        <dbReference type="ARBA" id="ARBA00013860"/>
    </source>
</evidence>
<dbReference type="CDD" id="cd16320">
    <property type="entry name" value="MraZ_N"/>
    <property type="match status" value="1"/>
</dbReference>
<keyword evidence="10" id="KW-1185">Reference proteome</keyword>
<dbReference type="Pfam" id="PF02381">
    <property type="entry name" value="MraZ"/>
    <property type="match status" value="2"/>
</dbReference>
<evidence type="ECO:0000313" key="10">
    <source>
        <dbReference type="Proteomes" id="UP001321861"/>
    </source>
</evidence>
<evidence type="ECO:0000256" key="7">
    <source>
        <dbReference type="HAMAP-Rule" id="MF_01008"/>
    </source>
</evidence>
<dbReference type="RefSeq" id="WP_317636212.1">
    <property type="nucleotide sequence ID" value="NZ_AP026802.1"/>
</dbReference>
<dbReference type="GO" id="GO:2000143">
    <property type="term" value="P:negative regulation of DNA-templated transcription initiation"/>
    <property type="evidence" value="ECO:0007669"/>
    <property type="project" value="TreeGrafter"/>
</dbReference>
<dbReference type="GO" id="GO:0003700">
    <property type="term" value="F:DNA-binding transcription factor activity"/>
    <property type="evidence" value="ECO:0007669"/>
    <property type="project" value="UniProtKB-UniRule"/>
</dbReference>
<dbReference type="InterPro" id="IPR020603">
    <property type="entry name" value="MraZ_dom"/>
</dbReference>
<evidence type="ECO:0000256" key="3">
    <source>
        <dbReference type="ARBA" id="ARBA00022737"/>
    </source>
</evidence>
<evidence type="ECO:0000256" key="2">
    <source>
        <dbReference type="ARBA" id="ARBA00022490"/>
    </source>
</evidence>
<keyword evidence="2 7" id="KW-0963">Cytoplasm</keyword>
<comment type="subunit">
    <text evidence="7">Forms oligomers.</text>
</comment>